<dbReference type="EMBL" id="CAXKWB010086153">
    <property type="protein sequence ID" value="CAL4210788.1"/>
    <property type="molecule type" value="Genomic_DNA"/>
</dbReference>
<dbReference type="PANTHER" id="PTHR19446">
    <property type="entry name" value="REVERSE TRANSCRIPTASES"/>
    <property type="match status" value="1"/>
</dbReference>
<dbReference type="CDD" id="cd01650">
    <property type="entry name" value="RT_nLTR_like"/>
    <property type="match status" value="1"/>
</dbReference>
<dbReference type="InterPro" id="IPR043502">
    <property type="entry name" value="DNA/RNA_pol_sf"/>
</dbReference>
<proteinExistence type="predicted"/>
<dbReference type="Proteomes" id="UP001497623">
    <property type="component" value="Unassembled WGS sequence"/>
</dbReference>
<dbReference type="Pfam" id="PF00078">
    <property type="entry name" value="RVT_1"/>
    <property type="match status" value="1"/>
</dbReference>
<reference evidence="3 4" key="1">
    <citation type="submission" date="2024-05" db="EMBL/GenBank/DDBJ databases">
        <authorList>
            <person name="Wallberg A."/>
        </authorList>
    </citation>
    <scope>NUCLEOTIDE SEQUENCE [LARGE SCALE GENOMIC DNA]</scope>
</reference>
<dbReference type="AlphaFoldDB" id="A0AAV2SMA2"/>
<protein>
    <recommendedName>
        <fullName evidence="2">Reverse transcriptase domain-containing protein</fullName>
    </recommendedName>
</protein>
<feature type="coiled-coil region" evidence="1">
    <location>
        <begin position="118"/>
        <end position="145"/>
    </location>
</feature>
<comment type="caution">
    <text evidence="3">The sequence shown here is derived from an EMBL/GenBank/DDBJ whole genome shotgun (WGS) entry which is preliminary data.</text>
</comment>
<dbReference type="InterPro" id="IPR000477">
    <property type="entry name" value="RT_dom"/>
</dbReference>
<gene>
    <name evidence="3" type="ORF">MNOR_LOCUS38352</name>
</gene>
<feature type="non-terminal residue" evidence="3">
    <location>
        <position position="530"/>
    </location>
</feature>
<keyword evidence="4" id="KW-1185">Reference proteome</keyword>
<dbReference type="GO" id="GO:0071897">
    <property type="term" value="P:DNA biosynthetic process"/>
    <property type="evidence" value="ECO:0007669"/>
    <property type="project" value="UniProtKB-ARBA"/>
</dbReference>
<sequence length="530" mass="62066">MSDHHTIEISTSYKPKIEKRSCENIYKNSCVLRELNFYSEEIDWKEVNKRIREIPWDEVQENKSMMELNKYLIIQIIRICTELIPRKSDTRKDASRKIPKVRRKLLGRMKMLKRGKRKAISNSKKDEIDKKIQEVEKQLLDERKKERIRNEKKIVDRIQKNPKVLYSYVKKENGRKNEIGPFRKEEKYIYNNEEICKMLVSQYKSQFSNPRIDATNEECEFQSDSDSDDLTDIIISESDIESAIKEMDENSSAGPDDIPALFLIKTKETISTPLKLVMRKSLDEGMIPNIYKLANITPIHKGGAKTKPEQYRPVSLTSHIMKVFERVLKKNILLHLIKNNLINQEQHGFVPGRSTQSQLLVHYKDIYEAMEEGVRVDTIFLDFSKAFDKVDHSILLKKVAKHGIKGKIGNWIREFLLNRKFTVVANGTMSEQEDVLSGVPQGTVLAALLFIIMISDIDEDIKECIVRCFADDTRVSKKIQKEEDKQKLQEDLDKIYKWAEDNLMIFNENKFEQLTYGETKNIEIEMYKNP</sequence>
<dbReference type="PROSITE" id="PS50878">
    <property type="entry name" value="RT_POL"/>
    <property type="match status" value="1"/>
</dbReference>
<dbReference type="SUPFAM" id="SSF56672">
    <property type="entry name" value="DNA/RNA polymerases"/>
    <property type="match status" value="1"/>
</dbReference>
<organism evidence="3 4">
    <name type="scientific">Meganyctiphanes norvegica</name>
    <name type="common">Northern krill</name>
    <name type="synonym">Thysanopoda norvegica</name>
    <dbReference type="NCBI Taxonomy" id="48144"/>
    <lineage>
        <taxon>Eukaryota</taxon>
        <taxon>Metazoa</taxon>
        <taxon>Ecdysozoa</taxon>
        <taxon>Arthropoda</taxon>
        <taxon>Crustacea</taxon>
        <taxon>Multicrustacea</taxon>
        <taxon>Malacostraca</taxon>
        <taxon>Eumalacostraca</taxon>
        <taxon>Eucarida</taxon>
        <taxon>Euphausiacea</taxon>
        <taxon>Euphausiidae</taxon>
        <taxon>Meganyctiphanes</taxon>
    </lineage>
</organism>
<evidence type="ECO:0000259" key="2">
    <source>
        <dbReference type="PROSITE" id="PS50878"/>
    </source>
</evidence>
<feature type="domain" description="Reverse transcriptase" evidence="2">
    <location>
        <begin position="280"/>
        <end position="530"/>
    </location>
</feature>
<evidence type="ECO:0000313" key="3">
    <source>
        <dbReference type="EMBL" id="CAL4210788.1"/>
    </source>
</evidence>
<name>A0AAV2SMA2_MEGNR</name>
<evidence type="ECO:0000313" key="4">
    <source>
        <dbReference type="Proteomes" id="UP001497623"/>
    </source>
</evidence>
<keyword evidence="1" id="KW-0175">Coiled coil</keyword>
<evidence type="ECO:0000256" key="1">
    <source>
        <dbReference type="SAM" id="Coils"/>
    </source>
</evidence>
<accession>A0AAV2SMA2</accession>